<reference evidence="1 2" key="1">
    <citation type="journal article" date="2006" name="Science">
        <title>The genome of black cottonwood, Populus trichocarpa (Torr. &amp; Gray).</title>
        <authorList>
            <person name="Tuskan G.A."/>
            <person name="Difazio S."/>
            <person name="Jansson S."/>
            <person name="Bohlmann J."/>
            <person name="Grigoriev I."/>
            <person name="Hellsten U."/>
            <person name="Putnam N."/>
            <person name="Ralph S."/>
            <person name="Rombauts S."/>
            <person name="Salamov A."/>
            <person name="Schein J."/>
            <person name="Sterck L."/>
            <person name="Aerts A."/>
            <person name="Bhalerao R.R."/>
            <person name="Bhalerao R.P."/>
            <person name="Blaudez D."/>
            <person name="Boerjan W."/>
            <person name="Brun A."/>
            <person name="Brunner A."/>
            <person name="Busov V."/>
            <person name="Campbell M."/>
            <person name="Carlson J."/>
            <person name="Chalot M."/>
            <person name="Chapman J."/>
            <person name="Chen G.L."/>
            <person name="Cooper D."/>
            <person name="Coutinho P.M."/>
            <person name="Couturier J."/>
            <person name="Covert S."/>
            <person name="Cronk Q."/>
            <person name="Cunningham R."/>
            <person name="Davis J."/>
            <person name="Degroeve S."/>
            <person name="Dejardin A."/>
            <person name="Depamphilis C."/>
            <person name="Detter J."/>
            <person name="Dirks B."/>
            <person name="Dubchak I."/>
            <person name="Duplessis S."/>
            <person name="Ehlting J."/>
            <person name="Ellis B."/>
            <person name="Gendler K."/>
            <person name="Goodstein D."/>
            <person name="Gribskov M."/>
            <person name="Grimwood J."/>
            <person name="Groover A."/>
            <person name="Gunter L."/>
            <person name="Hamberger B."/>
            <person name="Heinze B."/>
            <person name="Helariutta Y."/>
            <person name="Henrissat B."/>
            <person name="Holligan D."/>
            <person name="Holt R."/>
            <person name="Huang W."/>
            <person name="Islam-Faridi N."/>
            <person name="Jones S."/>
            <person name="Jones-Rhoades M."/>
            <person name="Jorgensen R."/>
            <person name="Joshi C."/>
            <person name="Kangasjarvi J."/>
            <person name="Karlsson J."/>
            <person name="Kelleher C."/>
            <person name="Kirkpatrick R."/>
            <person name="Kirst M."/>
            <person name="Kohler A."/>
            <person name="Kalluri U."/>
            <person name="Larimer F."/>
            <person name="Leebens-Mack J."/>
            <person name="Leple J.C."/>
            <person name="Locascio P."/>
            <person name="Lou Y."/>
            <person name="Lucas S."/>
            <person name="Martin F."/>
            <person name="Montanini B."/>
            <person name="Napoli C."/>
            <person name="Nelson D.R."/>
            <person name="Nelson C."/>
            <person name="Nieminen K."/>
            <person name="Nilsson O."/>
            <person name="Pereda V."/>
            <person name="Peter G."/>
            <person name="Philippe R."/>
            <person name="Pilate G."/>
            <person name="Poliakov A."/>
            <person name="Razumovskaya J."/>
            <person name="Richardson P."/>
            <person name="Rinaldi C."/>
            <person name="Ritland K."/>
            <person name="Rouze P."/>
            <person name="Ryaboy D."/>
            <person name="Schmutz J."/>
            <person name="Schrader J."/>
            <person name="Segerman B."/>
            <person name="Shin H."/>
            <person name="Siddiqui A."/>
            <person name="Sterky F."/>
            <person name="Terry A."/>
            <person name="Tsai C.J."/>
            <person name="Uberbacher E."/>
            <person name="Unneberg P."/>
            <person name="Vahala J."/>
            <person name="Wall K."/>
            <person name="Wessler S."/>
            <person name="Yang G."/>
            <person name="Yin T."/>
            <person name="Douglas C."/>
            <person name="Marra M."/>
            <person name="Sandberg G."/>
            <person name="Van de Peer Y."/>
            <person name="Rokhsar D."/>
        </authorList>
    </citation>
    <scope>NUCLEOTIDE SEQUENCE [LARGE SCALE GENOMIC DNA]</scope>
    <source>
        <strain evidence="2">cv. Nisqually</strain>
    </source>
</reference>
<keyword evidence="2" id="KW-1185">Reference proteome</keyword>
<evidence type="ECO:0000313" key="2">
    <source>
        <dbReference type="Proteomes" id="UP000006729"/>
    </source>
</evidence>
<proteinExistence type="predicted"/>
<accession>A0ACC0SG18</accession>
<name>A0ACC0SG18_POPTR</name>
<organism evidence="1 2">
    <name type="scientific">Populus trichocarpa</name>
    <name type="common">Western balsam poplar</name>
    <name type="synonym">Populus balsamifera subsp. trichocarpa</name>
    <dbReference type="NCBI Taxonomy" id="3694"/>
    <lineage>
        <taxon>Eukaryota</taxon>
        <taxon>Viridiplantae</taxon>
        <taxon>Streptophyta</taxon>
        <taxon>Embryophyta</taxon>
        <taxon>Tracheophyta</taxon>
        <taxon>Spermatophyta</taxon>
        <taxon>Magnoliopsida</taxon>
        <taxon>eudicotyledons</taxon>
        <taxon>Gunneridae</taxon>
        <taxon>Pentapetalae</taxon>
        <taxon>rosids</taxon>
        <taxon>fabids</taxon>
        <taxon>Malpighiales</taxon>
        <taxon>Salicaceae</taxon>
        <taxon>Saliceae</taxon>
        <taxon>Populus</taxon>
    </lineage>
</organism>
<evidence type="ECO:0000313" key="1">
    <source>
        <dbReference type="EMBL" id="KAI9388123.1"/>
    </source>
</evidence>
<dbReference type="EMBL" id="CM009298">
    <property type="protein sequence ID" value="KAI9388123.1"/>
    <property type="molecule type" value="Genomic_DNA"/>
</dbReference>
<dbReference type="Proteomes" id="UP000006729">
    <property type="component" value="Chromosome 9"/>
</dbReference>
<comment type="caution">
    <text evidence="1">The sequence shown here is derived from an EMBL/GenBank/DDBJ whole genome shotgun (WGS) entry which is preliminary data.</text>
</comment>
<gene>
    <name evidence="1" type="ORF">POPTR_009G016766v4</name>
</gene>
<sequence length="68" mass="7677">MNSAKKKPQSDCSVGFLTFSFLLLHTKHASSRHAGTVTSNVPGFEKMKMTVVLCYLRHRVLCFCLLFL</sequence>
<protein>
    <submittedName>
        <fullName evidence="1">Uncharacterized protein</fullName>
    </submittedName>
</protein>